<evidence type="ECO:0000256" key="1">
    <source>
        <dbReference type="ARBA" id="ARBA00004236"/>
    </source>
</evidence>
<comment type="caution">
    <text evidence="6">The sequence shown here is derived from an EMBL/GenBank/DDBJ whole genome shotgun (WGS) entry which is preliminary data.</text>
</comment>
<dbReference type="Proteomes" id="UP001597506">
    <property type="component" value="Unassembled WGS sequence"/>
</dbReference>
<sequence>MINGNIKTLRRQFLLKILSILVIITIVSGVIQLYFMNEQISSQVSNEAEILANNIVSNLEETSTAAEIIEQQIDTELVSYSKRIAELLKEKQPNQVTNEYLKVIKEEVGVAGITIFKENDLKDDIVGVYATEEEEIGFGLKEVGLFEMGKQLLTNKNPNLSGATFTNTNTVILPISQSASHKNEAVYFKYAYYHVPNSDYIINPYMEANEVSLYMEKVGPQERVDQIRKMNKVVEEVAVLNPKVFQDPTLENDFFPPMKKVEAGDFTLQTSKDLDFLKKDPNRKFTHIEKIDGRKYYKMFLPINESQVVYLSLDYGSISKPLYSHSIILIVTGAISLLVLFLFGAGFFNRIYENIQRIRSQVHLLEAGNLTANSKVNDGGELQKLSESANRMVVTLRQTIKDTSEQAMNIQRLSLLLEADAAQSIEKIYSISSEATINTREQLFEIIDFLDKVNNYLQHQKNDPLAVELVEKIETMKELAKERTAATTDITISLFDVLQSLHLQSSEMSMIANTLLQYMNKFKL</sequence>
<keyword evidence="7" id="KW-1185">Reference proteome</keyword>
<keyword evidence="4" id="KW-1133">Transmembrane helix</keyword>
<feature type="domain" description="HAMP" evidence="5">
    <location>
        <begin position="349"/>
        <end position="401"/>
    </location>
</feature>
<keyword evidence="3 4" id="KW-0472">Membrane</keyword>
<evidence type="ECO:0000256" key="3">
    <source>
        <dbReference type="ARBA" id="ARBA00023136"/>
    </source>
</evidence>
<evidence type="ECO:0000259" key="5">
    <source>
        <dbReference type="PROSITE" id="PS50885"/>
    </source>
</evidence>
<reference evidence="7" key="1">
    <citation type="journal article" date="2019" name="Int. J. Syst. Evol. Microbiol.">
        <title>The Global Catalogue of Microorganisms (GCM) 10K type strain sequencing project: providing services to taxonomists for standard genome sequencing and annotation.</title>
        <authorList>
            <consortium name="The Broad Institute Genomics Platform"/>
            <consortium name="The Broad Institute Genome Sequencing Center for Infectious Disease"/>
            <person name="Wu L."/>
            <person name="Ma J."/>
        </authorList>
    </citation>
    <scope>NUCLEOTIDE SEQUENCE [LARGE SCALE GENOMIC DNA]</scope>
    <source>
        <strain evidence="7">KCTC 3913</strain>
    </source>
</reference>
<evidence type="ECO:0000313" key="6">
    <source>
        <dbReference type="EMBL" id="MFD2680896.1"/>
    </source>
</evidence>
<keyword evidence="4" id="KW-0812">Transmembrane</keyword>
<accession>A0ABW5RS18</accession>
<organism evidence="6 7">
    <name type="scientific">Bacillus seohaeanensis</name>
    <dbReference type="NCBI Taxonomy" id="284580"/>
    <lineage>
        <taxon>Bacteria</taxon>
        <taxon>Bacillati</taxon>
        <taxon>Bacillota</taxon>
        <taxon>Bacilli</taxon>
        <taxon>Bacillales</taxon>
        <taxon>Bacillaceae</taxon>
        <taxon>Bacillus</taxon>
    </lineage>
</organism>
<dbReference type="Gene3D" id="6.10.340.10">
    <property type="match status" value="1"/>
</dbReference>
<dbReference type="InterPro" id="IPR003660">
    <property type="entry name" value="HAMP_dom"/>
</dbReference>
<feature type="transmembrane region" description="Helical" evidence="4">
    <location>
        <begin position="327"/>
        <end position="349"/>
    </location>
</feature>
<name>A0ABW5RS18_9BACI</name>
<keyword evidence="2" id="KW-1003">Cell membrane</keyword>
<comment type="subcellular location">
    <subcellularLocation>
        <location evidence="1">Cell membrane</location>
    </subcellularLocation>
</comment>
<feature type="transmembrane region" description="Helical" evidence="4">
    <location>
        <begin position="13"/>
        <end position="35"/>
    </location>
</feature>
<evidence type="ECO:0000256" key="4">
    <source>
        <dbReference type="SAM" id="Phobius"/>
    </source>
</evidence>
<evidence type="ECO:0000256" key="2">
    <source>
        <dbReference type="ARBA" id="ARBA00022475"/>
    </source>
</evidence>
<protein>
    <submittedName>
        <fullName evidence="6">Methyl-accepting chemotaxis protein</fullName>
    </submittedName>
</protein>
<dbReference type="EMBL" id="JBHUMF010000021">
    <property type="protein sequence ID" value="MFD2680896.1"/>
    <property type="molecule type" value="Genomic_DNA"/>
</dbReference>
<proteinExistence type="predicted"/>
<evidence type="ECO:0000313" key="7">
    <source>
        <dbReference type="Proteomes" id="UP001597506"/>
    </source>
</evidence>
<gene>
    <name evidence="6" type="ORF">ACFSUL_09085</name>
</gene>
<dbReference type="PROSITE" id="PS50885">
    <property type="entry name" value="HAMP"/>
    <property type="match status" value="1"/>
</dbReference>
<dbReference type="RefSeq" id="WP_377934691.1">
    <property type="nucleotide sequence ID" value="NZ_JBHUMF010000021.1"/>
</dbReference>